<keyword evidence="2" id="KW-1185">Reference proteome</keyword>
<protein>
    <submittedName>
        <fullName evidence="1">Uncharacterized protein</fullName>
    </submittedName>
</protein>
<dbReference type="EMBL" id="JAADYS010000662">
    <property type="protein sequence ID" value="KAF4468046.1"/>
    <property type="molecule type" value="Genomic_DNA"/>
</dbReference>
<reference evidence="1 2" key="1">
    <citation type="submission" date="2020-01" db="EMBL/GenBank/DDBJ databases">
        <title>Identification and distribution of gene clusters putatively required for synthesis of sphingolipid metabolism inhibitors in phylogenetically diverse species of the filamentous fungus Fusarium.</title>
        <authorList>
            <person name="Kim H.-S."/>
            <person name="Busman M."/>
            <person name="Brown D.W."/>
            <person name="Divon H."/>
            <person name="Uhlig S."/>
            <person name="Proctor R.H."/>
        </authorList>
    </citation>
    <scope>NUCLEOTIDE SEQUENCE [LARGE SCALE GENOMIC DNA]</scope>
    <source>
        <strain evidence="1 2">NRRL 20459</strain>
    </source>
</reference>
<dbReference type="AlphaFoldDB" id="A0A8H4PFT4"/>
<evidence type="ECO:0000313" key="1">
    <source>
        <dbReference type="EMBL" id="KAF4468046.1"/>
    </source>
</evidence>
<dbReference type="Proteomes" id="UP000554235">
    <property type="component" value="Unassembled WGS sequence"/>
</dbReference>
<comment type="caution">
    <text evidence="1">The sequence shown here is derived from an EMBL/GenBank/DDBJ whole genome shotgun (WGS) entry which is preliminary data.</text>
</comment>
<name>A0A8H4PFT4_9HYPO</name>
<feature type="non-terminal residue" evidence="1">
    <location>
        <position position="1"/>
    </location>
</feature>
<proteinExistence type="predicted"/>
<organism evidence="1 2">
    <name type="scientific">Fusarium albosuccineum</name>
    <dbReference type="NCBI Taxonomy" id="1237068"/>
    <lineage>
        <taxon>Eukaryota</taxon>
        <taxon>Fungi</taxon>
        <taxon>Dikarya</taxon>
        <taxon>Ascomycota</taxon>
        <taxon>Pezizomycotina</taxon>
        <taxon>Sordariomycetes</taxon>
        <taxon>Hypocreomycetidae</taxon>
        <taxon>Hypocreales</taxon>
        <taxon>Nectriaceae</taxon>
        <taxon>Fusarium</taxon>
        <taxon>Fusarium decemcellulare species complex</taxon>
    </lineage>
</organism>
<gene>
    <name evidence="1" type="ORF">FALBO_5054</name>
</gene>
<accession>A0A8H4PFT4</accession>
<evidence type="ECO:0000313" key="2">
    <source>
        <dbReference type="Proteomes" id="UP000554235"/>
    </source>
</evidence>
<sequence length="211" mass="23648">IGAWEREPDTTIPAFTALRAEYSLPERPIDVNEYAWADEQNPANSAYYLAQLERHNIRGLRANWGGGDDLHDFLANLIAKSGQEYYANGEWQLYKYYGNMVGNRLATSASSDLKFDAFAVLSDNHLKILAGTRSIKDRYDITITGFSALGLPEEGTLSVHRYQFDWDGAQGRIYDALDLGSYPYNYSSDKLSIPHDPPTGSTAFAYEIELA</sequence>
<dbReference type="OrthoDB" id="3445803at2759"/>